<evidence type="ECO:0000256" key="8">
    <source>
        <dbReference type="ARBA" id="ARBA00022519"/>
    </source>
</evidence>
<evidence type="ECO:0000256" key="3">
    <source>
        <dbReference type="ARBA" id="ARBA00005186"/>
    </source>
</evidence>
<dbReference type="GO" id="GO:0030244">
    <property type="term" value="P:cellulose biosynthetic process"/>
    <property type="evidence" value="ECO:0007669"/>
    <property type="project" value="UniProtKB-KW"/>
</dbReference>
<dbReference type="PANTHER" id="PTHR39083">
    <property type="entry name" value="CYCLIC DI-GMP-BINDING PROTEIN"/>
    <property type="match status" value="1"/>
</dbReference>
<keyword evidence="11 15" id="KW-0135">Cellulose biosynthesis</keyword>
<evidence type="ECO:0000256" key="10">
    <source>
        <dbReference type="ARBA" id="ARBA00022692"/>
    </source>
</evidence>
<dbReference type="GO" id="GO:0006011">
    <property type="term" value="P:UDP-alpha-D-glucose metabolic process"/>
    <property type="evidence" value="ECO:0007669"/>
    <property type="project" value="InterPro"/>
</dbReference>
<dbReference type="PANTHER" id="PTHR39083:SF1">
    <property type="entry name" value="CYCLIC DI-GMP-BINDING PROTEIN"/>
    <property type="match status" value="1"/>
</dbReference>
<dbReference type="PRINTS" id="PR01440">
    <property type="entry name" value="CELLSNTHASEB"/>
</dbReference>
<dbReference type="OrthoDB" id="9806702at2"/>
<reference evidence="16 17" key="1">
    <citation type="submission" date="2018-01" db="EMBL/GenBank/DDBJ databases">
        <title>Whole genome sequencing of Histamine producing bacteria.</title>
        <authorList>
            <person name="Butler K."/>
        </authorList>
    </citation>
    <scope>NUCLEOTIDE SEQUENCE [LARGE SCALE GENOMIC DNA]</scope>
    <source>
        <strain evidence="16 17">JCM 12947</strain>
    </source>
</reference>
<comment type="pathway">
    <text evidence="3 15">Glycan metabolism; bacterial cellulose biosynthesis.</text>
</comment>
<evidence type="ECO:0000256" key="7">
    <source>
        <dbReference type="ARBA" id="ARBA00022475"/>
    </source>
</evidence>
<comment type="function">
    <text evidence="1 15">Binds the cellulose synthase activator, bis-(3'-5') cyclic diguanylic acid (c-di-GMP).</text>
</comment>
<proteinExistence type="inferred from homology"/>
<accession>A0A2T3JMJ1</accession>
<keyword evidence="7 15" id="KW-1003">Cell membrane</keyword>
<keyword evidence="13 15" id="KW-0472">Membrane</keyword>
<dbReference type="InterPro" id="IPR003920">
    <property type="entry name" value="Cell_synth_B"/>
</dbReference>
<evidence type="ECO:0000256" key="4">
    <source>
        <dbReference type="ARBA" id="ARBA00010714"/>
    </source>
</evidence>
<keyword evidence="9 15" id="KW-0973">c-di-GMP</keyword>
<name>A0A2T3JMJ1_9GAMM</name>
<dbReference type="NCBIfam" id="NF008325">
    <property type="entry name" value="PRK11114.1-3"/>
    <property type="match status" value="1"/>
</dbReference>
<evidence type="ECO:0000256" key="14">
    <source>
        <dbReference type="ARBA" id="ARBA00033444"/>
    </source>
</evidence>
<evidence type="ECO:0000256" key="12">
    <source>
        <dbReference type="ARBA" id="ARBA00022989"/>
    </source>
</evidence>
<feature type="chain" id="PRO_5015376155" description="Cyclic di-GMP-binding protein" evidence="15">
    <location>
        <begin position="25"/>
        <end position="758"/>
    </location>
</feature>
<dbReference type="EMBL" id="PYMJ01000004">
    <property type="protein sequence ID" value="PSU50253.1"/>
    <property type="molecule type" value="Genomic_DNA"/>
</dbReference>
<keyword evidence="8 15" id="KW-0997">Cell inner membrane</keyword>
<evidence type="ECO:0000256" key="6">
    <source>
        <dbReference type="ARBA" id="ARBA00021844"/>
    </source>
</evidence>
<evidence type="ECO:0000256" key="5">
    <source>
        <dbReference type="ARBA" id="ARBA00011437"/>
    </source>
</evidence>
<dbReference type="GO" id="GO:0005886">
    <property type="term" value="C:plasma membrane"/>
    <property type="evidence" value="ECO:0007669"/>
    <property type="project" value="UniProtKB-SubCell"/>
</dbReference>
<feature type="transmembrane region" description="Helical" evidence="15">
    <location>
        <begin position="722"/>
        <end position="743"/>
    </location>
</feature>
<dbReference type="RefSeq" id="WP_107241864.1">
    <property type="nucleotide sequence ID" value="NZ_PYMJ01000004.1"/>
</dbReference>
<comment type="similarity">
    <text evidence="4 15">Belongs to the AcsB/BcsB family.</text>
</comment>
<evidence type="ECO:0000256" key="1">
    <source>
        <dbReference type="ARBA" id="ARBA00002057"/>
    </source>
</evidence>
<dbReference type="Gene3D" id="2.60.120.260">
    <property type="entry name" value="Galactose-binding domain-like"/>
    <property type="match status" value="2"/>
</dbReference>
<organism evidence="16 17">
    <name type="scientific">Photobacterium frigidiphilum</name>
    <dbReference type="NCBI Taxonomy" id="264736"/>
    <lineage>
        <taxon>Bacteria</taxon>
        <taxon>Pseudomonadati</taxon>
        <taxon>Pseudomonadota</taxon>
        <taxon>Gammaproteobacteria</taxon>
        <taxon>Vibrionales</taxon>
        <taxon>Vibrionaceae</taxon>
        <taxon>Photobacterium</taxon>
    </lineage>
</organism>
<comment type="subunit">
    <text evidence="5 15">Tightly associated with the cellulose synthase catalytic subunit.</text>
</comment>
<protein>
    <recommendedName>
        <fullName evidence="6 15">Cyclic di-GMP-binding protein</fullName>
    </recommendedName>
    <alternativeName>
        <fullName evidence="14 15">Cellulose synthase regulatory subunit</fullName>
    </alternativeName>
</protein>
<evidence type="ECO:0000313" key="17">
    <source>
        <dbReference type="Proteomes" id="UP000240987"/>
    </source>
</evidence>
<dbReference type="Proteomes" id="UP000240987">
    <property type="component" value="Unassembled WGS sequence"/>
</dbReference>
<dbReference type="NCBIfam" id="NF008323">
    <property type="entry name" value="PRK11114.1-1"/>
    <property type="match status" value="1"/>
</dbReference>
<dbReference type="Pfam" id="PF03170">
    <property type="entry name" value="BcsB"/>
    <property type="match status" value="1"/>
</dbReference>
<evidence type="ECO:0000256" key="9">
    <source>
        <dbReference type="ARBA" id="ARBA00022636"/>
    </source>
</evidence>
<evidence type="ECO:0000256" key="11">
    <source>
        <dbReference type="ARBA" id="ARBA00022916"/>
    </source>
</evidence>
<dbReference type="UniPathway" id="UPA00694"/>
<dbReference type="InterPro" id="IPR018513">
    <property type="entry name" value="Cell_synthase_bac"/>
</dbReference>
<feature type="signal peptide" evidence="15">
    <location>
        <begin position="1"/>
        <end position="24"/>
    </location>
</feature>
<gene>
    <name evidence="16" type="ORF">C9J12_05850</name>
</gene>
<keyword evidence="12 15" id="KW-1133">Transmembrane helix</keyword>
<evidence type="ECO:0000256" key="15">
    <source>
        <dbReference type="RuleBase" id="RU365021"/>
    </source>
</evidence>
<keyword evidence="15" id="KW-0732">Signal</keyword>
<dbReference type="AlphaFoldDB" id="A0A2T3JMJ1"/>
<keyword evidence="17" id="KW-1185">Reference proteome</keyword>
<evidence type="ECO:0000256" key="13">
    <source>
        <dbReference type="ARBA" id="ARBA00023136"/>
    </source>
</evidence>
<keyword evidence="10 15" id="KW-0812">Transmembrane</keyword>
<evidence type="ECO:0000313" key="16">
    <source>
        <dbReference type="EMBL" id="PSU50253.1"/>
    </source>
</evidence>
<sequence>MRIKRIIQIVATALGLALSSITGAATSDPEHLIKSEVGDFPIVTERIIQFSQLGYNGSISMLGSESNAYIGFGSRLDEVISKGMLSFDFTPSPALRSLVSHLKVYLNNELMGVISINDGDQGKKINADIPLDPRFFSNFNQLHIEFIGDTEGLCANPNHPSIWTEISQSSHIALQVQKTVLKSDLNLLPAPFFDERDFSQVNIPFVMGKHYDLSEVKAAGVLASYFGVLSDWRGARFPISLDELPQENAIVFVTNTNKPAFLQDFPDVDKPTLQMISHPENPYIKLLLIIGRDSKDLNDAVMGLTLGNKILTGPIATINDVKQISPRRPYDAPNWVSTLRPIALSELIKDVQDLQVEGRTPPPISVNFRLAPDLFTWQSRGIPLDLRYRYSPPSEENSGSRMSLSINSQFIEAFNLKMEGEGGKSKRIRVPLLDDGLLGLGDQVRIPAFKVGSNNEIEFEFGFASMTEGMCQSSQPSKQYAVIQADSTIDFSGFPHYIEMPNLRAFANSGFPFTRMADLSETVAIVPKNAPIEALQTFINVMGVIGSESGYPAIRVELIDTWAEEQLKDKDILSIGVVPELQEAASDKNEVNLVLQAGERLIRLPVKNEQEANLNWILDVEDVQVVSDVISVRSEGAFAAITGAESPFTQNRSLVSLLAANSADFSLIDEALLDSGKITHMFGSVVTLRNNEVASFNVGDHYFVGELPIWQLIWYHFSNRPVLLAFISAFLVVIITIVLWRLLRTVARKRLETDEDDV</sequence>
<comment type="caution">
    <text evidence="16">The sequence shown here is derived from an EMBL/GenBank/DDBJ whole genome shotgun (WGS) entry which is preliminary data.</text>
</comment>
<evidence type="ECO:0000256" key="2">
    <source>
        <dbReference type="ARBA" id="ARBA00004377"/>
    </source>
</evidence>
<comment type="subcellular location">
    <subcellularLocation>
        <location evidence="2">Cell inner membrane</location>
        <topology evidence="2">Single-pass membrane protein</topology>
    </subcellularLocation>
</comment>